<dbReference type="GO" id="GO:0016740">
    <property type="term" value="F:transferase activity"/>
    <property type="evidence" value="ECO:0007669"/>
    <property type="project" value="UniProtKB-KW"/>
</dbReference>
<comment type="pathway">
    <text evidence="1 6">Cell wall biogenesis; peptidoglycan biosynthesis.</text>
</comment>
<dbReference type="PANTHER" id="PTHR30582">
    <property type="entry name" value="L,D-TRANSPEPTIDASE"/>
    <property type="match status" value="1"/>
</dbReference>
<sequence length="172" mass="18667">MRSSCAAGLATALAMSLSAGVAGVANAQPTASPESTHPPTTLLVSNTGARLNRRCMTGTVICASKNQHKLWMVQNGRILITLGARFGRASEPTTEGVSTIYWKDKHHVSSAYGSPMRYSMFFHGGQAIHYSSDFSRRGWDGASHGCINIRNLSGLKWLWDRTPTGRKVIVFK</sequence>
<dbReference type="PANTHER" id="PTHR30582:SF33">
    <property type="entry name" value="EXPORTED PROTEIN"/>
    <property type="match status" value="1"/>
</dbReference>
<dbReference type="PROSITE" id="PS52029">
    <property type="entry name" value="LD_TPASE"/>
    <property type="match status" value="1"/>
</dbReference>
<evidence type="ECO:0000259" key="8">
    <source>
        <dbReference type="PROSITE" id="PS52029"/>
    </source>
</evidence>
<protein>
    <submittedName>
        <fullName evidence="9">L,D-transpeptidase catalytic domain protein</fullName>
    </submittedName>
</protein>
<dbReference type="Pfam" id="PF03734">
    <property type="entry name" value="YkuD"/>
    <property type="match status" value="1"/>
</dbReference>
<dbReference type="Proteomes" id="UP000007832">
    <property type="component" value="Unassembled WGS sequence"/>
</dbReference>
<comment type="caution">
    <text evidence="9">The sequence shown here is derived from an EMBL/GenBank/DDBJ whole genome shotgun (WGS) entry which is preliminary data.</text>
</comment>
<name>F9NYH0_9ACTN</name>
<evidence type="ECO:0000256" key="1">
    <source>
        <dbReference type="ARBA" id="ARBA00004752"/>
    </source>
</evidence>
<dbReference type="eggNOG" id="COG1376">
    <property type="taxonomic scope" value="Bacteria"/>
</dbReference>
<keyword evidence="4 6" id="KW-0573">Peptidoglycan synthesis</keyword>
<dbReference type="UniPathway" id="UPA00219"/>
<dbReference type="GO" id="GO:0071555">
    <property type="term" value="P:cell wall organization"/>
    <property type="evidence" value="ECO:0007669"/>
    <property type="project" value="UniProtKB-UniRule"/>
</dbReference>
<evidence type="ECO:0000256" key="7">
    <source>
        <dbReference type="SAM" id="SignalP"/>
    </source>
</evidence>
<keyword evidence="2" id="KW-0808">Transferase</keyword>
<feature type="active site" description="Proton donor/acceptor" evidence="6">
    <location>
        <position position="129"/>
    </location>
</feature>
<evidence type="ECO:0000256" key="4">
    <source>
        <dbReference type="ARBA" id="ARBA00022984"/>
    </source>
</evidence>
<organism evidence="9 10">
    <name type="scientific">[Propionibacterium] namnetense SK182B-JCVI</name>
    <dbReference type="NCBI Taxonomy" id="1051006"/>
    <lineage>
        <taxon>Bacteria</taxon>
        <taxon>Bacillati</taxon>
        <taxon>Actinomycetota</taxon>
        <taxon>Actinomycetes</taxon>
        <taxon>Propionibacteriales</taxon>
        <taxon>Propionibacteriaceae</taxon>
        <taxon>Cutibacterium</taxon>
    </lineage>
</organism>
<feature type="signal peptide" evidence="7">
    <location>
        <begin position="1"/>
        <end position="27"/>
    </location>
</feature>
<evidence type="ECO:0000313" key="9">
    <source>
        <dbReference type="EMBL" id="EGR92621.1"/>
    </source>
</evidence>
<dbReference type="STRING" id="1574624.GCA_001642025_01022"/>
<gene>
    <name evidence="9" type="ORF">HMPREF1162_2256</name>
</gene>
<evidence type="ECO:0000256" key="6">
    <source>
        <dbReference type="PROSITE-ProRule" id="PRU01373"/>
    </source>
</evidence>
<keyword evidence="3 6" id="KW-0133">Cell shape</keyword>
<dbReference type="SUPFAM" id="SSF141523">
    <property type="entry name" value="L,D-transpeptidase catalytic domain-like"/>
    <property type="match status" value="1"/>
</dbReference>
<proteinExistence type="predicted"/>
<dbReference type="PATRIC" id="fig|1051006.4.peg.2216"/>
<dbReference type="Gene3D" id="2.40.440.10">
    <property type="entry name" value="L,D-transpeptidase catalytic domain-like"/>
    <property type="match status" value="1"/>
</dbReference>
<feature type="domain" description="L,D-TPase catalytic" evidence="8">
    <location>
        <begin position="59"/>
        <end position="171"/>
    </location>
</feature>
<evidence type="ECO:0000256" key="3">
    <source>
        <dbReference type="ARBA" id="ARBA00022960"/>
    </source>
</evidence>
<dbReference type="InterPro" id="IPR050979">
    <property type="entry name" value="LD-transpeptidase"/>
</dbReference>
<evidence type="ECO:0000256" key="2">
    <source>
        <dbReference type="ARBA" id="ARBA00022679"/>
    </source>
</evidence>
<evidence type="ECO:0000256" key="5">
    <source>
        <dbReference type="ARBA" id="ARBA00023316"/>
    </source>
</evidence>
<feature type="active site" description="Nucleophile" evidence="6">
    <location>
        <position position="146"/>
    </location>
</feature>
<keyword evidence="5 6" id="KW-0961">Cell wall biogenesis/degradation</keyword>
<dbReference type="EMBL" id="AFUN01000048">
    <property type="protein sequence ID" value="EGR92621.1"/>
    <property type="molecule type" value="Genomic_DNA"/>
</dbReference>
<dbReference type="InterPro" id="IPR005490">
    <property type="entry name" value="LD_TPept_cat_dom"/>
</dbReference>
<accession>F9NYH0</accession>
<dbReference type="GO" id="GO:0018104">
    <property type="term" value="P:peptidoglycan-protein cross-linking"/>
    <property type="evidence" value="ECO:0007669"/>
    <property type="project" value="TreeGrafter"/>
</dbReference>
<dbReference type="InterPro" id="IPR038063">
    <property type="entry name" value="Transpep_catalytic_dom"/>
</dbReference>
<reference evidence="9 10" key="1">
    <citation type="submission" date="2011-07" db="EMBL/GenBank/DDBJ databases">
        <title>Genome Sequence of Propionibacterium acnes SK182B-JCVI.</title>
        <authorList>
            <person name="Durkin A.S."/>
            <person name="Madupu R."/>
            <person name="Hostetler J."/>
            <person name="Radune D."/>
            <person name="Torralba M."/>
            <person name="Methe B."/>
            <person name="Sutton G."/>
            <person name="Strausberg R.L."/>
            <person name="Nelson K.E."/>
        </authorList>
    </citation>
    <scope>NUCLEOTIDE SEQUENCE [LARGE SCALE GENOMIC DNA]</scope>
    <source>
        <strain evidence="9 10">SK182B-JCVI</strain>
    </source>
</reference>
<evidence type="ECO:0000313" key="10">
    <source>
        <dbReference type="Proteomes" id="UP000007832"/>
    </source>
</evidence>
<keyword evidence="7" id="KW-0732">Signal</keyword>
<dbReference type="GO" id="GO:0005576">
    <property type="term" value="C:extracellular region"/>
    <property type="evidence" value="ECO:0007669"/>
    <property type="project" value="TreeGrafter"/>
</dbReference>
<feature type="chain" id="PRO_5003384897" evidence="7">
    <location>
        <begin position="28"/>
        <end position="172"/>
    </location>
</feature>
<dbReference type="CDD" id="cd16913">
    <property type="entry name" value="YkuD_like"/>
    <property type="match status" value="1"/>
</dbReference>
<dbReference type="AlphaFoldDB" id="F9NYH0"/>
<dbReference type="GO" id="GO:0071972">
    <property type="term" value="F:peptidoglycan L,D-transpeptidase activity"/>
    <property type="evidence" value="ECO:0007669"/>
    <property type="project" value="TreeGrafter"/>
</dbReference>
<dbReference type="GO" id="GO:0008360">
    <property type="term" value="P:regulation of cell shape"/>
    <property type="evidence" value="ECO:0007669"/>
    <property type="project" value="UniProtKB-UniRule"/>
</dbReference>